<protein>
    <submittedName>
        <fullName evidence="9">Exodeoxyribonuclease III</fullName>
    </submittedName>
</protein>
<feature type="domain" description="Endonuclease/exonuclease/phosphatase" evidence="8">
    <location>
        <begin position="4"/>
        <end position="245"/>
    </location>
</feature>
<comment type="similarity">
    <text evidence="1">Belongs to the DNA repair enzymes AP/ExoA family.</text>
</comment>
<accession>A0A165L7U5</accession>
<feature type="site" description="Transition state stabilizer" evidence="7">
    <location>
        <position position="149"/>
    </location>
</feature>
<dbReference type="InterPro" id="IPR036691">
    <property type="entry name" value="Endo/exonu/phosph_ase_sf"/>
</dbReference>
<evidence type="ECO:0000259" key="8">
    <source>
        <dbReference type="Pfam" id="PF03372"/>
    </source>
</evidence>
<dbReference type="GO" id="GO:0046872">
    <property type="term" value="F:metal ion binding"/>
    <property type="evidence" value="ECO:0007669"/>
    <property type="project" value="UniProtKB-KW"/>
</dbReference>
<evidence type="ECO:0000256" key="3">
    <source>
        <dbReference type="ARBA" id="ARBA00022801"/>
    </source>
</evidence>
<evidence type="ECO:0000313" key="9">
    <source>
        <dbReference type="EMBL" id="KZK73687.1"/>
    </source>
</evidence>
<proteinExistence type="inferred from homology"/>
<dbReference type="PROSITE" id="PS00726">
    <property type="entry name" value="AP_NUCLEASE_F1_1"/>
    <property type="match status" value="1"/>
</dbReference>
<feature type="binding site" evidence="6">
    <location>
        <position position="34"/>
    </location>
    <ligand>
        <name>Mg(2+)</name>
        <dbReference type="ChEBI" id="CHEBI:18420"/>
        <label>1</label>
    </ligand>
</feature>
<feature type="binding site" evidence="6">
    <location>
        <position position="7"/>
    </location>
    <ligand>
        <name>Mg(2+)</name>
        <dbReference type="ChEBI" id="CHEBI:18420"/>
        <label>1</label>
    </ligand>
</feature>
<feature type="active site" description="Proton donor/acceptor" evidence="5">
    <location>
        <position position="147"/>
    </location>
</feature>
<keyword evidence="2 6" id="KW-0479">Metal-binding</keyword>
<dbReference type="InterPro" id="IPR020847">
    <property type="entry name" value="AP_endonuclease_F1_BS"/>
</dbReference>
<dbReference type="InterPro" id="IPR037493">
    <property type="entry name" value="ExoIII-like"/>
</dbReference>
<feature type="binding site" evidence="6">
    <location>
        <position position="245"/>
    </location>
    <ligand>
        <name>Mg(2+)</name>
        <dbReference type="ChEBI" id="CHEBI:18420"/>
        <label>1</label>
    </ligand>
</feature>
<sequence>MKVASWNVNGIRAREAALASWVRQCSPDVLVLQEVKASVEEIPQSIMSLAGYRSFWNGSSFKKGYSGTGILMKESSEHEGASFEIPPFDIENRTVAVHAGPVSIIGTYVPRGDTPQHYGIKLSYLEAMREYVRELLASGRQVLVTGDMNVAHRQIDLHHSQNKPGATGLRPEERSSIDRLIALGLTDVMREMNPERDDLFTWWPYWRMARERNLGWRIDCFYLSEYRKDRILRAEVDVPEKNSDHAPIILEFLPAAVSR</sequence>
<name>A0A165L7U5_PELLU</name>
<dbReference type="RefSeq" id="WP_303682128.1">
    <property type="nucleotide sequence ID" value="NZ_LVWG01000034.1"/>
</dbReference>
<dbReference type="Proteomes" id="UP000076481">
    <property type="component" value="Unassembled WGS sequence"/>
</dbReference>
<comment type="caution">
    <text evidence="9">The sequence shown here is derived from an EMBL/GenBank/DDBJ whole genome shotgun (WGS) entry which is preliminary data.</text>
</comment>
<evidence type="ECO:0000256" key="2">
    <source>
        <dbReference type="ARBA" id="ARBA00022723"/>
    </source>
</evidence>
<feature type="binding site" evidence="6">
    <location>
        <position position="244"/>
    </location>
    <ligand>
        <name>Mg(2+)</name>
        <dbReference type="ChEBI" id="CHEBI:18420"/>
        <label>1</label>
    </ligand>
</feature>
<feature type="site" description="Interaction with DNA substrate" evidence="7">
    <location>
        <position position="245"/>
    </location>
</feature>
<feature type="binding site" evidence="6">
    <location>
        <position position="149"/>
    </location>
    <ligand>
        <name>Mg(2+)</name>
        <dbReference type="ChEBI" id="CHEBI:18420"/>
        <label>1</label>
    </ligand>
</feature>
<dbReference type="Gene3D" id="3.60.10.10">
    <property type="entry name" value="Endonuclease/exonuclease/phosphatase"/>
    <property type="match status" value="1"/>
</dbReference>
<dbReference type="GO" id="GO:0008311">
    <property type="term" value="F:double-stranded DNA 3'-5' DNA exonuclease activity"/>
    <property type="evidence" value="ECO:0007669"/>
    <property type="project" value="InterPro"/>
</dbReference>
<dbReference type="Pfam" id="PF03372">
    <property type="entry name" value="Exo_endo_phos"/>
    <property type="match status" value="1"/>
</dbReference>
<reference evidence="9 10" key="1">
    <citation type="submission" date="2016-03" db="EMBL/GenBank/DDBJ databases">
        <title>Speciation and ecological success in dimly lit waters: horizontal gene transfer in a green sulfur bacteria bloom unveiled by metagenomic assembly.</title>
        <authorList>
            <person name="Llorens-Mares T."/>
            <person name="Liu Z."/>
            <person name="Allen L.Z."/>
            <person name="Rusch D.B."/>
            <person name="Craig M.T."/>
            <person name="Dupont C.L."/>
            <person name="Bryant D.A."/>
            <person name="Casamayor E.O."/>
        </authorList>
    </citation>
    <scope>NUCLEOTIDE SEQUENCE [LARGE SCALE GENOMIC DNA]</scope>
    <source>
        <strain evidence="9">CIII</strain>
    </source>
</reference>
<evidence type="ECO:0000313" key="10">
    <source>
        <dbReference type="Proteomes" id="UP000076481"/>
    </source>
</evidence>
<feature type="binding site" evidence="6">
    <location>
        <position position="147"/>
    </location>
    <ligand>
        <name>Mg(2+)</name>
        <dbReference type="ChEBI" id="CHEBI:18420"/>
        <label>1</label>
    </ligand>
</feature>
<evidence type="ECO:0000256" key="4">
    <source>
        <dbReference type="ARBA" id="ARBA00022842"/>
    </source>
</evidence>
<dbReference type="GO" id="GO:0006281">
    <property type="term" value="P:DNA repair"/>
    <property type="evidence" value="ECO:0007669"/>
    <property type="project" value="InterPro"/>
</dbReference>
<dbReference type="EMBL" id="LVWG01000034">
    <property type="protein sequence ID" value="KZK73687.1"/>
    <property type="molecule type" value="Genomic_DNA"/>
</dbReference>
<feature type="active site" evidence="5">
    <location>
        <position position="108"/>
    </location>
</feature>
<evidence type="ECO:0000256" key="1">
    <source>
        <dbReference type="ARBA" id="ARBA00007092"/>
    </source>
</evidence>
<evidence type="ECO:0000256" key="6">
    <source>
        <dbReference type="PIRSR" id="PIRSR604808-2"/>
    </source>
</evidence>
<dbReference type="NCBIfam" id="TIGR00195">
    <property type="entry name" value="exoDNase_III"/>
    <property type="match status" value="1"/>
</dbReference>
<dbReference type="InterPro" id="IPR004808">
    <property type="entry name" value="AP_endonuc_1"/>
</dbReference>
<dbReference type="PANTHER" id="PTHR43250:SF2">
    <property type="entry name" value="EXODEOXYRIBONUCLEASE III"/>
    <property type="match status" value="1"/>
</dbReference>
<gene>
    <name evidence="9" type="ORF">A3K90_00755</name>
</gene>
<feature type="active site" description="Proton acceptor" evidence="5">
    <location>
        <position position="245"/>
    </location>
</feature>
<dbReference type="NCBIfam" id="TIGR00633">
    <property type="entry name" value="xth"/>
    <property type="match status" value="1"/>
</dbReference>
<evidence type="ECO:0000256" key="7">
    <source>
        <dbReference type="PIRSR" id="PIRSR604808-3"/>
    </source>
</evidence>
<dbReference type="InterPro" id="IPR005135">
    <property type="entry name" value="Endo/exonuclease/phosphatase"/>
</dbReference>
<dbReference type="AlphaFoldDB" id="A0A165L7U5"/>
<evidence type="ECO:0000256" key="5">
    <source>
        <dbReference type="PIRSR" id="PIRSR604808-1"/>
    </source>
</evidence>
<keyword evidence="3" id="KW-0378">Hydrolase</keyword>
<dbReference type="PROSITE" id="PS51435">
    <property type="entry name" value="AP_NUCLEASE_F1_4"/>
    <property type="match status" value="1"/>
</dbReference>
<feature type="site" description="Important for catalytic activity" evidence="7">
    <location>
        <position position="219"/>
    </location>
</feature>
<dbReference type="PANTHER" id="PTHR43250">
    <property type="entry name" value="EXODEOXYRIBONUCLEASE III"/>
    <property type="match status" value="1"/>
</dbReference>
<comment type="cofactor">
    <cofactor evidence="6">
        <name>Mg(2+)</name>
        <dbReference type="ChEBI" id="CHEBI:18420"/>
    </cofactor>
    <cofactor evidence="6">
        <name>Mn(2+)</name>
        <dbReference type="ChEBI" id="CHEBI:29035"/>
    </cofactor>
    <text evidence="6">Probably binds two magnesium or manganese ions per subunit.</text>
</comment>
<keyword evidence="6" id="KW-0464">Manganese</keyword>
<dbReference type="GO" id="GO:0003677">
    <property type="term" value="F:DNA binding"/>
    <property type="evidence" value="ECO:0007669"/>
    <property type="project" value="InterPro"/>
</dbReference>
<dbReference type="GO" id="GO:0004519">
    <property type="term" value="F:endonuclease activity"/>
    <property type="evidence" value="ECO:0007669"/>
    <property type="project" value="InterPro"/>
</dbReference>
<keyword evidence="4 6" id="KW-0460">Magnesium</keyword>
<organism evidence="9 10">
    <name type="scientific">Pelodictyon luteolum</name>
    <dbReference type="NCBI Taxonomy" id="1100"/>
    <lineage>
        <taxon>Bacteria</taxon>
        <taxon>Pseudomonadati</taxon>
        <taxon>Chlorobiota</taxon>
        <taxon>Chlorobiia</taxon>
        <taxon>Chlorobiales</taxon>
        <taxon>Chlorobiaceae</taxon>
        <taxon>Chlorobium/Pelodictyon group</taxon>
        <taxon>Pelodictyon</taxon>
    </lineage>
</organism>
<dbReference type="SUPFAM" id="SSF56219">
    <property type="entry name" value="DNase I-like"/>
    <property type="match status" value="1"/>
</dbReference>